<accession>A0A4W3GJ88</accession>
<feature type="domain" description="H15" evidence="2">
    <location>
        <begin position="39"/>
        <end position="101"/>
    </location>
</feature>
<dbReference type="Gene3D" id="1.10.10.10">
    <property type="entry name" value="Winged helix-like DNA-binding domain superfamily/Winged helix DNA-binding domain"/>
    <property type="match status" value="1"/>
</dbReference>
<reference evidence="3" key="5">
    <citation type="submission" date="2025-09" db="UniProtKB">
        <authorList>
            <consortium name="Ensembl"/>
        </authorList>
    </citation>
    <scope>IDENTIFICATION</scope>
</reference>
<dbReference type="GeneTree" id="ENSGT00970000196785"/>
<dbReference type="GO" id="GO:0000786">
    <property type="term" value="C:nucleosome"/>
    <property type="evidence" value="ECO:0007669"/>
    <property type="project" value="InterPro"/>
</dbReference>
<keyword evidence="4" id="KW-1185">Reference proteome</keyword>
<dbReference type="Ensembl" id="ENSCMIT00000003268.1">
    <property type="protein sequence ID" value="ENSCMIP00000003152.1"/>
    <property type="gene ID" value="ENSCMIG00000001872.1"/>
</dbReference>
<protein>
    <recommendedName>
        <fullName evidence="2">H15 domain-containing protein</fullName>
    </recommendedName>
</protein>
<dbReference type="AlphaFoldDB" id="A0A4W3GJ88"/>
<reference evidence="4" key="3">
    <citation type="journal article" date="2014" name="Nature">
        <title>Elephant shark genome provides unique insights into gnathostome evolution.</title>
        <authorList>
            <consortium name="International Elephant Shark Genome Sequencing Consortium"/>
            <person name="Venkatesh B."/>
            <person name="Lee A.P."/>
            <person name="Ravi V."/>
            <person name="Maurya A.K."/>
            <person name="Lian M.M."/>
            <person name="Swann J.B."/>
            <person name="Ohta Y."/>
            <person name="Flajnik M.F."/>
            <person name="Sutoh Y."/>
            <person name="Kasahara M."/>
            <person name="Hoon S."/>
            <person name="Gangu V."/>
            <person name="Roy S.W."/>
            <person name="Irimia M."/>
            <person name="Korzh V."/>
            <person name="Kondrychyn I."/>
            <person name="Lim Z.W."/>
            <person name="Tay B.H."/>
            <person name="Tohari S."/>
            <person name="Kong K.W."/>
            <person name="Ho S."/>
            <person name="Lorente-Galdos B."/>
            <person name="Quilez J."/>
            <person name="Marques-Bonet T."/>
            <person name="Raney B.J."/>
            <person name="Ingham P.W."/>
            <person name="Tay A."/>
            <person name="Hillier L.W."/>
            <person name="Minx P."/>
            <person name="Boehm T."/>
            <person name="Wilson R.K."/>
            <person name="Brenner S."/>
            <person name="Warren W.C."/>
        </authorList>
    </citation>
    <scope>NUCLEOTIDE SEQUENCE [LARGE SCALE GENOMIC DNA]</scope>
</reference>
<dbReference type="SUPFAM" id="SSF46785">
    <property type="entry name" value="Winged helix' DNA-binding domain"/>
    <property type="match status" value="1"/>
</dbReference>
<name>A0A4W3GJ88_CALMI</name>
<dbReference type="GO" id="GO:0006334">
    <property type="term" value="P:nucleosome assembly"/>
    <property type="evidence" value="ECO:0007669"/>
    <property type="project" value="InterPro"/>
</dbReference>
<organism evidence="3 4">
    <name type="scientific">Callorhinchus milii</name>
    <name type="common">Ghost shark</name>
    <dbReference type="NCBI Taxonomy" id="7868"/>
    <lineage>
        <taxon>Eukaryota</taxon>
        <taxon>Metazoa</taxon>
        <taxon>Chordata</taxon>
        <taxon>Craniata</taxon>
        <taxon>Vertebrata</taxon>
        <taxon>Chondrichthyes</taxon>
        <taxon>Holocephali</taxon>
        <taxon>Chimaeriformes</taxon>
        <taxon>Callorhinchidae</taxon>
        <taxon>Callorhinchus</taxon>
    </lineage>
</organism>
<dbReference type="InParanoid" id="A0A4W3GJ88"/>
<dbReference type="STRING" id="7868.ENSCMIP00000003152"/>
<dbReference type="GO" id="GO:0003677">
    <property type="term" value="F:DNA binding"/>
    <property type="evidence" value="ECO:0007669"/>
    <property type="project" value="InterPro"/>
</dbReference>
<evidence type="ECO:0000256" key="1">
    <source>
        <dbReference type="SAM" id="MobiDB-lite"/>
    </source>
</evidence>
<sequence>TAEIVPSKVTQPPAAAAAAASPETAQKQVDPLLESSFKLMEVIHQIASNAEQRNGMSVVAIKKALDAKGYKTVTHKFLISSSLKGLTEKSFRTHTKGISGSPINLLTEKLTMRKFSKAKSPGAKMTEKPIAYNKPKPTKTRKLAKVLASDFTVVTTGFSFYNQWKQSPTIYTIKPFYDLTGCYKNPSNSSIMILK</sequence>
<proteinExistence type="predicted"/>
<dbReference type="Proteomes" id="UP000314986">
    <property type="component" value="Unassembled WGS sequence"/>
</dbReference>
<reference evidence="3" key="4">
    <citation type="submission" date="2025-08" db="UniProtKB">
        <authorList>
            <consortium name="Ensembl"/>
        </authorList>
    </citation>
    <scope>IDENTIFICATION</scope>
</reference>
<dbReference type="Pfam" id="PF00538">
    <property type="entry name" value="Linker_histone"/>
    <property type="match status" value="1"/>
</dbReference>
<dbReference type="InterPro" id="IPR005818">
    <property type="entry name" value="Histone_H1/H5_H15"/>
</dbReference>
<dbReference type="InterPro" id="IPR036388">
    <property type="entry name" value="WH-like_DNA-bd_sf"/>
</dbReference>
<evidence type="ECO:0000313" key="3">
    <source>
        <dbReference type="Ensembl" id="ENSCMIP00000003152.1"/>
    </source>
</evidence>
<evidence type="ECO:0000313" key="4">
    <source>
        <dbReference type="Proteomes" id="UP000314986"/>
    </source>
</evidence>
<reference evidence="4" key="2">
    <citation type="journal article" date="2007" name="PLoS Biol.">
        <title>Survey sequencing and comparative analysis of the elephant shark (Callorhinchus milii) genome.</title>
        <authorList>
            <person name="Venkatesh B."/>
            <person name="Kirkness E.F."/>
            <person name="Loh Y.H."/>
            <person name="Halpern A.L."/>
            <person name="Lee A.P."/>
            <person name="Johnson J."/>
            <person name="Dandona N."/>
            <person name="Viswanathan L.D."/>
            <person name="Tay A."/>
            <person name="Venter J.C."/>
            <person name="Strausberg R.L."/>
            <person name="Brenner S."/>
        </authorList>
    </citation>
    <scope>NUCLEOTIDE SEQUENCE [LARGE SCALE GENOMIC DNA]</scope>
</reference>
<reference evidence="4" key="1">
    <citation type="journal article" date="2006" name="Science">
        <title>Ancient noncoding elements conserved in the human genome.</title>
        <authorList>
            <person name="Venkatesh B."/>
            <person name="Kirkness E.F."/>
            <person name="Loh Y.H."/>
            <person name="Halpern A.L."/>
            <person name="Lee A.P."/>
            <person name="Johnson J."/>
            <person name="Dandona N."/>
            <person name="Viswanathan L.D."/>
            <person name="Tay A."/>
            <person name="Venter J.C."/>
            <person name="Strausberg R.L."/>
            <person name="Brenner S."/>
        </authorList>
    </citation>
    <scope>NUCLEOTIDE SEQUENCE [LARGE SCALE GENOMIC DNA]</scope>
</reference>
<evidence type="ECO:0000259" key="2">
    <source>
        <dbReference type="Pfam" id="PF00538"/>
    </source>
</evidence>
<feature type="region of interest" description="Disordered" evidence="1">
    <location>
        <begin position="1"/>
        <end position="25"/>
    </location>
</feature>
<dbReference type="InterPro" id="IPR036390">
    <property type="entry name" value="WH_DNA-bd_sf"/>
</dbReference>